<feature type="region of interest" description="Disordered" evidence="1">
    <location>
        <begin position="78"/>
        <end position="110"/>
    </location>
</feature>
<evidence type="ECO:0000313" key="2">
    <source>
        <dbReference type="EMBL" id="GAA4025441.1"/>
    </source>
</evidence>
<reference evidence="3" key="1">
    <citation type="journal article" date="2019" name="Int. J. Syst. Evol. Microbiol.">
        <title>The Global Catalogue of Microorganisms (GCM) 10K type strain sequencing project: providing services to taxonomists for standard genome sequencing and annotation.</title>
        <authorList>
            <consortium name="The Broad Institute Genomics Platform"/>
            <consortium name="The Broad Institute Genome Sequencing Center for Infectious Disease"/>
            <person name="Wu L."/>
            <person name="Ma J."/>
        </authorList>
    </citation>
    <scope>NUCLEOTIDE SEQUENCE [LARGE SCALE GENOMIC DNA]</scope>
    <source>
        <strain evidence="3">JCM 16673</strain>
    </source>
</reference>
<proteinExistence type="predicted"/>
<feature type="compositionally biased region" description="Low complexity" evidence="1">
    <location>
        <begin position="84"/>
        <end position="94"/>
    </location>
</feature>
<accession>A0ABP7TFK9</accession>
<dbReference type="RefSeq" id="WP_344763550.1">
    <property type="nucleotide sequence ID" value="NZ_BAAAZE010000008.1"/>
</dbReference>
<evidence type="ECO:0000313" key="3">
    <source>
        <dbReference type="Proteomes" id="UP001501353"/>
    </source>
</evidence>
<dbReference type="Proteomes" id="UP001501353">
    <property type="component" value="Unassembled WGS sequence"/>
</dbReference>
<keyword evidence="3" id="KW-1185">Reference proteome</keyword>
<dbReference type="EMBL" id="BAAAZE010000008">
    <property type="protein sequence ID" value="GAA4025441.1"/>
    <property type="molecule type" value="Genomic_DNA"/>
</dbReference>
<comment type="caution">
    <text evidence="2">The sequence shown here is derived from an EMBL/GenBank/DDBJ whole genome shotgun (WGS) entry which is preliminary data.</text>
</comment>
<protein>
    <submittedName>
        <fullName evidence="2">Uncharacterized protein</fullName>
    </submittedName>
</protein>
<evidence type="ECO:0000256" key="1">
    <source>
        <dbReference type="SAM" id="MobiDB-lite"/>
    </source>
</evidence>
<gene>
    <name evidence="2" type="ORF">GCM10022212_24060</name>
</gene>
<name>A0ABP7TFK9_9BURK</name>
<organism evidence="2 3">
    <name type="scientific">Actimicrobium antarcticum</name>
    <dbReference type="NCBI Taxonomy" id="1051899"/>
    <lineage>
        <taxon>Bacteria</taxon>
        <taxon>Pseudomonadati</taxon>
        <taxon>Pseudomonadota</taxon>
        <taxon>Betaproteobacteria</taxon>
        <taxon>Burkholderiales</taxon>
        <taxon>Oxalobacteraceae</taxon>
        <taxon>Actimicrobium</taxon>
    </lineage>
</organism>
<sequence>MDRRRLAFGNIAVKRRWRTVKCSQVYSDKRELLCGVIDYVVFNNEGCIREPLGNSTLAHPSRTGVGSGAIPLNKCSSATDVASQQRTQRQQQRQKTAKRGGVAKYPEYPA</sequence>